<dbReference type="Proteomes" id="UP001327560">
    <property type="component" value="Chromosome 4"/>
</dbReference>
<keyword evidence="1" id="KW-1133">Transmembrane helix</keyword>
<keyword evidence="1" id="KW-0472">Membrane</keyword>
<dbReference type="EMBL" id="CP136893">
    <property type="protein sequence ID" value="WOL06046.1"/>
    <property type="molecule type" value="Genomic_DNA"/>
</dbReference>
<proteinExistence type="predicted"/>
<accession>A0AAQ3QE51</accession>
<evidence type="ECO:0000256" key="1">
    <source>
        <dbReference type="SAM" id="Phobius"/>
    </source>
</evidence>
<keyword evidence="1" id="KW-0812">Transmembrane</keyword>
<reference evidence="2 3" key="1">
    <citation type="submission" date="2023-10" db="EMBL/GenBank/DDBJ databases">
        <title>Chromosome-scale genome assembly provides insights into flower coloration mechanisms of Canna indica.</title>
        <authorList>
            <person name="Li C."/>
        </authorList>
    </citation>
    <scope>NUCLEOTIDE SEQUENCE [LARGE SCALE GENOMIC DNA]</scope>
    <source>
        <tissue evidence="2">Flower</tissue>
    </source>
</reference>
<protein>
    <submittedName>
        <fullName evidence="2">Uncharacterized protein</fullName>
    </submittedName>
</protein>
<sequence length="78" mass="8590">MDFINYALASNEETTGSKPARFSCFLVHNSDAYALAGGMAFPAFFRLVFAMAVWCFAYATTAILMSVRFFNSSHASLN</sequence>
<evidence type="ECO:0000313" key="3">
    <source>
        <dbReference type="Proteomes" id="UP001327560"/>
    </source>
</evidence>
<evidence type="ECO:0000313" key="2">
    <source>
        <dbReference type="EMBL" id="WOL06046.1"/>
    </source>
</evidence>
<organism evidence="2 3">
    <name type="scientific">Canna indica</name>
    <name type="common">Indian-shot</name>
    <dbReference type="NCBI Taxonomy" id="4628"/>
    <lineage>
        <taxon>Eukaryota</taxon>
        <taxon>Viridiplantae</taxon>
        <taxon>Streptophyta</taxon>
        <taxon>Embryophyta</taxon>
        <taxon>Tracheophyta</taxon>
        <taxon>Spermatophyta</taxon>
        <taxon>Magnoliopsida</taxon>
        <taxon>Liliopsida</taxon>
        <taxon>Zingiberales</taxon>
        <taxon>Cannaceae</taxon>
        <taxon>Canna</taxon>
    </lineage>
</organism>
<feature type="transmembrane region" description="Helical" evidence="1">
    <location>
        <begin position="43"/>
        <end position="67"/>
    </location>
</feature>
<name>A0AAQ3QE51_9LILI</name>
<gene>
    <name evidence="2" type="ORF">Cni_G14778</name>
</gene>
<keyword evidence="3" id="KW-1185">Reference proteome</keyword>
<dbReference type="AlphaFoldDB" id="A0AAQ3QE51"/>